<keyword evidence="2" id="KW-1003">Cell membrane</keyword>
<dbReference type="Gene3D" id="3.40.50.300">
    <property type="entry name" value="P-loop containing nucleotide triphosphate hydrolases"/>
    <property type="match status" value="1"/>
</dbReference>
<dbReference type="SUPFAM" id="SSF52540">
    <property type="entry name" value="P-loop containing nucleoside triphosphate hydrolases"/>
    <property type="match status" value="1"/>
</dbReference>
<feature type="domain" description="ABC transporter" evidence="5">
    <location>
        <begin position="23"/>
        <end position="256"/>
    </location>
</feature>
<dbReference type="GO" id="GO:0005524">
    <property type="term" value="F:ATP binding"/>
    <property type="evidence" value="ECO:0007669"/>
    <property type="project" value="UniProtKB-KW"/>
</dbReference>
<dbReference type="PANTHER" id="PTHR42711:SF1">
    <property type="entry name" value="ABC-TRANSPORT PROTEIN, ATP-BINDING COMPONENT"/>
    <property type="match status" value="1"/>
</dbReference>
<dbReference type="PROSITE" id="PS50893">
    <property type="entry name" value="ABC_TRANSPORTER_2"/>
    <property type="match status" value="1"/>
</dbReference>
<dbReference type="KEGG" id="dee:HQN60_03450"/>
<keyword evidence="7" id="KW-1185">Reference proteome</keyword>
<organism evidence="6 7">
    <name type="scientific">Deefgea piscis</name>
    <dbReference type="NCBI Taxonomy" id="2739061"/>
    <lineage>
        <taxon>Bacteria</taxon>
        <taxon>Pseudomonadati</taxon>
        <taxon>Pseudomonadota</taxon>
        <taxon>Betaproteobacteria</taxon>
        <taxon>Neisseriales</taxon>
        <taxon>Chitinibacteraceae</taxon>
        <taxon>Deefgea</taxon>
    </lineage>
</organism>
<protein>
    <submittedName>
        <fullName evidence="6">ATP-binding cassette domain-containing protein</fullName>
    </submittedName>
</protein>
<dbReference type="InterPro" id="IPR003593">
    <property type="entry name" value="AAA+_ATPase"/>
</dbReference>
<evidence type="ECO:0000259" key="5">
    <source>
        <dbReference type="PROSITE" id="PS50893"/>
    </source>
</evidence>
<dbReference type="Pfam" id="PF00005">
    <property type="entry name" value="ABC_tran"/>
    <property type="match status" value="1"/>
</dbReference>
<dbReference type="InterPro" id="IPR050763">
    <property type="entry name" value="ABC_transporter_ATP-binding"/>
</dbReference>
<evidence type="ECO:0000313" key="7">
    <source>
        <dbReference type="Proteomes" id="UP000504844"/>
    </source>
</evidence>
<dbReference type="GO" id="GO:0016887">
    <property type="term" value="F:ATP hydrolysis activity"/>
    <property type="evidence" value="ECO:0007669"/>
    <property type="project" value="InterPro"/>
</dbReference>
<proteinExistence type="predicted"/>
<keyword evidence="1" id="KW-0813">Transport</keyword>
<name>A0A6M8SVK0_9NEIS</name>
<dbReference type="Proteomes" id="UP000504844">
    <property type="component" value="Chromosome"/>
</dbReference>
<dbReference type="PANTHER" id="PTHR42711">
    <property type="entry name" value="ABC TRANSPORTER ATP-BINDING PROTEIN"/>
    <property type="match status" value="1"/>
</dbReference>
<accession>A0A6M8SVK0</accession>
<evidence type="ECO:0000256" key="3">
    <source>
        <dbReference type="ARBA" id="ARBA00022741"/>
    </source>
</evidence>
<evidence type="ECO:0000256" key="2">
    <source>
        <dbReference type="ARBA" id="ARBA00022475"/>
    </source>
</evidence>
<evidence type="ECO:0000256" key="1">
    <source>
        <dbReference type="ARBA" id="ARBA00022448"/>
    </source>
</evidence>
<dbReference type="InterPro" id="IPR003439">
    <property type="entry name" value="ABC_transporter-like_ATP-bd"/>
</dbReference>
<dbReference type="SMART" id="SM00382">
    <property type="entry name" value="AAA"/>
    <property type="match status" value="1"/>
</dbReference>
<dbReference type="InterPro" id="IPR027417">
    <property type="entry name" value="P-loop_NTPase"/>
</dbReference>
<evidence type="ECO:0000256" key="4">
    <source>
        <dbReference type="ARBA" id="ARBA00022840"/>
    </source>
</evidence>
<keyword evidence="3" id="KW-0547">Nucleotide-binding</keyword>
<keyword evidence="2" id="KW-0472">Membrane</keyword>
<dbReference type="EMBL" id="CP054143">
    <property type="protein sequence ID" value="QKJ65857.1"/>
    <property type="molecule type" value="Genomic_DNA"/>
</dbReference>
<dbReference type="AlphaFoldDB" id="A0A6M8SVK0"/>
<reference evidence="6 7" key="1">
    <citation type="submission" date="2020-05" db="EMBL/GenBank/DDBJ databases">
        <title>Complete genome sequence of Deefgea sp. D17.</title>
        <authorList>
            <person name="Bae J.-W."/>
            <person name="Han J.E."/>
        </authorList>
    </citation>
    <scope>NUCLEOTIDE SEQUENCE [LARGE SCALE GENOMIC DNA]</scope>
    <source>
        <strain evidence="6 7">D17</strain>
    </source>
</reference>
<evidence type="ECO:0000313" key="6">
    <source>
        <dbReference type="EMBL" id="QKJ65857.1"/>
    </source>
</evidence>
<gene>
    <name evidence="6" type="ORF">HQN60_03450</name>
</gene>
<keyword evidence="4 6" id="KW-0067">ATP-binding</keyword>
<sequence length="334" mass="37737">MLIQVENLSRVYRTPIAPKNWAERLKHLVRANYEDKLSVSEVNFNIAAGECVGLVGPNGAGKSTTIKMLTGILEPSSGRVLVAGFHPQRDRVKYVKKIGVVFGQRSQLWWDLPVKDSFEILQALFDVPQAAFNARLDLFRREALLDEFYHRPVRTLSLGQRMLCEIAAAFLHSPDVVFLDEPTIGLDLEMKSRMRGLIRKLNQESGTTVLITSHDVGDIERLTQRLLLIDKGTLRFDGSLADFRSHAGDGRWWAARLHPELVAAAETQLRAHHSALPVRLRGEWLEIARHDTLPFAELMQLLAPYSVSELKPVEQEFEELLHGFYLANQAEAVC</sequence>
<dbReference type="RefSeq" id="WP_173532365.1">
    <property type="nucleotide sequence ID" value="NZ_CP054143.1"/>
</dbReference>